<dbReference type="InterPro" id="IPR000086">
    <property type="entry name" value="NUDIX_hydrolase_dom"/>
</dbReference>
<dbReference type="InterPro" id="IPR020084">
    <property type="entry name" value="NUDIX_hydrolase_CS"/>
</dbReference>
<evidence type="ECO:0000313" key="6">
    <source>
        <dbReference type="EMBL" id="PPE71829.1"/>
    </source>
</evidence>
<evidence type="ECO:0000256" key="2">
    <source>
        <dbReference type="ARBA" id="ARBA00001946"/>
    </source>
</evidence>
<feature type="domain" description="Nudix hydrolase" evidence="5">
    <location>
        <begin position="6"/>
        <end position="149"/>
    </location>
</feature>
<comment type="caution">
    <text evidence="6">The sequence shown here is derived from an EMBL/GenBank/DDBJ whole genome shotgun (WGS) entry which is preliminary data.</text>
</comment>
<dbReference type="PRINTS" id="PR00502">
    <property type="entry name" value="NUDIXFAMILY"/>
</dbReference>
<dbReference type="InterPro" id="IPR020476">
    <property type="entry name" value="Nudix_hydrolase"/>
</dbReference>
<dbReference type="EMBL" id="PSNW01000021">
    <property type="protein sequence ID" value="PPE71829.1"/>
    <property type="molecule type" value="Genomic_DNA"/>
</dbReference>
<dbReference type="GO" id="GO:0034353">
    <property type="term" value="F:mRNA 5'-diphosphatase activity"/>
    <property type="evidence" value="ECO:0007669"/>
    <property type="project" value="UniProtKB-ARBA"/>
</dbReference>
<dbReference type="OrthoDB" id="9816040at2"/>
<sequence length="172" mass="19740">MIDSEGFRPNVGIVLTSAAGQVLWAKRIGQQAWQFPQGGIKRGESPEAALFRELHEELGLLPQHVEVIGVTSGWLRYRLPQRYLRRPRGRLCIGQKQKWFALRMLGGDQLVRFDASDKPEFDGWRWVDYWLPMDEVVEFKREVYRRALTELAPLLGQSGRQPPEDAPRTAAA</sequence>
<dbReference type="PANTHER" id="PTHR43736:SF1">
    <property type="entry name" value="DIHYDRONEOPTERIN TRIPHOSPHATE DIPHOSPHATASE"/>
    <property type="match status" value="1"/>
</dbReference>
<dbReference type="Pfam" id="PF00293">
    <property type="entry name" value="NUDIX"/>
    <property type="match status" value="1"/>
</dbReference>
<dbReference type="SUPFAM" id="SSF55811">
    <property type="entry name" value="Nudix"/>
    <property type="match status" value="1"/>
</dbReference>
<dbReference type="AlphaFoldDB" id="A0A2S5TA44"/>
<dbReference type="NCBIfam" id="NF001937">
    <property type="entry name" value="PRK00714.1-4"/>
    <property type="match status" value="1"/>
</dbReference>
<evidence type="ECO:0000256" key="1">
    <source>
        <dbReference type="ARBA" id="ARBA00001936"/>
    </source>
</evidence>
<reference evidence="6 7" key="1">
    <citation type="submission" date="2018-02" db="EMBL/GenBank/DDBJ databases">
        <title>Genome sequencing of Solimonas sp. HR-BB.</title>
        <authorList>
            <person name="Lee Y."/>
            <person name="Jeon C.O."/>
        </authorList>
    </citation>
    <scope>NUCLEOTIDE SEQUENCE [LARGE SCALE GENOMIC DNA]</scope>
    <source>
        <strain evidence="6 7">HR-BB</strain>
    </source>
</reference>
<feature type="short sequence motif" description="Nudix box" evidence="4">
    <location>
        <begin position="38"/>
        <end position="59"/>
    </location>
</feature>
<comment type="cofactor">
    <cofactor evidence="4">
        <name>a divalent metal cation</name>
        <dbReference type="ChEBI" id="CHEBI:60240"/>
    </cofactor>
</comment>
<dbReference type="PROSITE" id="PS00893">
    <property type="entry name" value="NUDIX_BOX"/>
    <property type="match status" value="1"/>
</dbReference>
<dbReference type="InterPro" id="IPR022927">
    <property type="entry name" value="RppH"/>
</dbReference>
<dbReference type="Proteomes" id="UP000238220">
    <property type="component" value="Unassembled WGS sequence"/>
</dbReference>
<proteinExistence type="inferred from homology"/>
<evidence type="ECO:0000256" key="3">
    <source>
        <dbReference type="ARBA" id="ARBA00022801"/>
    </source>
</evidence>
<dbReference type="InterPro" id="IPR015797">
    <property type="entry name" value="NUDIX_hydrolase-like_dom_sf"/>
</dbReference>
<dbReference type="Gene3D" id="3.90.79.10">
    <property type="entry name" value="Nucleoside Triphosphate Pyrophosphohydrolase"/>
    <property type="match status" value="1"/>
</dbReference>
<organism evidence="6 7">
    <name type="scientific">Solimonas fluminis</name>
    <dbReference type="NCBI Taxonomy" id="2086571"/>
    <lineage>
        <taxon>Bacteria</taxon>
        <taxon>Pseudomonadati</taxon>
        <taxon>Pseudomonadota</taxon>
        <taxon>Gammaproteobacteria</taxon>
        <taxon>Nevskiales</taxon>
        <taxon>Nevskiaceae</taxon>
        <taxon>Solimonas</taxon>
    </lineage>
</organism>
<comment type="cofactor">
    <cofactor evidence="2">
        <name>Mg(2+)</name>
        <dbReference type="ChEBI" id="CHEBI:18420"/>
    </cofactor>
</comment>
<comment type="similarity">
    <text evidence="4">Belongs to the Nudix hydrolase family. RppH subfamily.</text>
</comment>
<gene>
    <name evidence="4" type="primary">rppH</name>
    <name evidence="4" type="synonym">nudH</name>
    <name evidence="6" type="ORF">C3942_21570</name>
</gene>
<evidence type="ECO:0000313" key="7">
    <source>
        <dbReference type="Proteomes" id="UP000238220"/>
    </source>
</evidence>
<dbReference type="HAMAP" id="MF_00298">
    <property type="entry name" value="Nudix_RppH"/>
    <property type="match status" value="1"/>
</dbReference>
<dbReference type="RefSeq" id="WP_104232439.1">
    <property type="nucleotide sequence ID" value="NZ_PSNW01000021.1"/>
</dbReference>
<protein>
    <recommendedName>
        <fullName evidence="4">RNA pyrophosphohydrolase</fullName>
        <ecNumber evidence="4">3.6.1.-</ecNumber>
    </recommendedName>
    <alternativeName>
        <fullName evidence="4">(Di)nucleoside polyphosphate hydrolase</fullName>
    </alternativeName>
</protein>
<keyword evidence="7" id="KW-1185">Reference proteome</keyword>
<keyword evidence="3 4" id="KW-0378">Hydrolase</keyword>
<evidence type="ECO:0000259" key="5">
    <source>
        <dbReference type="PROSITE" id="PS51462"/>
    </source>
</evidence>
<name>A0A2S5TA44_9GAMM</name>
<dbReference type="CDD" id="cd03671">
    <property type="entry name" value="NUDIX_Ap4A_hydrolase_plant_like"/>
    <property type="match status" value="1"/>
</dbReference>
<dbReference type="PANTHER" id="PTHR43736">
    <property type="entry name" value="ADP-RIBOSE PYROPHOSPHATASE"/>
    <property type="match status" value="1"/>
</dbReference>
<comment type="cofactor">
    <cofactor evidence="1">
        <name>Mn(2+)</name>
        <dbReference type="ChEBI" id="CHEBI:29035"/>
    </cofactor>
</comment>
<comment type="function">
    <text evidence="4">Accelerates the degradation of transcripts by removing pyrophosphate from the 5'-end of triphosphorylated RNA, leading to a more labile monophosphorylated state that can stimulate subsequent ribonuclease cleavage.</text>
</comment>
<dbReference type="FunFam" id="3.90.79.10:FF:000001">
    <property type="entry name" value="RNA pyrophosphohydrolase"/>
    <property type="match status" value="1"/>
</dbReference>
<dbReference type="NCBIfam" id="NF001938">
    <property type="entry name" value="PRK00714.1-5"/>
    <property type="match status" value="1"/>
</dbReference>
<accession>A0A2S5TA44</accession>
<evidence type="ECO:0000256" key="4">
    <source>
        <dbReference type="HAMAP-Rule" id="MF_00298"/>
    </source>
</evidence>
<dbReference type="PROSITE" id="PS51462">
    <property type="entry name" value="NUDIX"/>
    <property type="match status" value="1"/>
</dbReference>
<dbReference type="EC" id="3.6.1.-" evidence="4"/>